<evidence type="ECO:0000313" key="2">
    <source>
        <dbReference type="Proteomes" id="UP000276133"/>
    </source>
</evidence>
<evidence type="ECO:0000313" key="1">
    <source>
        <dbReference type="EMBL" id="RNA38637.1"/>
    </source>
</evidence>
<proteinExistence type="predicted"/>
<sequence length="98" mass="11443">MLKLIFLYPYLKISNCTFEDIKPKFQSDQVTLSYPCIVAICSIESTKLSLTQFDRIIRKPYQADNNFKYCGRFGQIFLSNSRPMSEIWTCELSIRVAI</sequence>
<dbReference type="AlphaFoldDB" id="A0A3M7SSR4"/>
<name>A0A3M7SSR4_BRAPC</name>
<keyword evidence="2" id="KW-1185">Reference proteome</keyword>
<accession>A0A3M7SSR4</accession>
<protein>
    <submittedName>
        <fullName evidence="1">Uncharacterized protein</fullName>
    </submittedName>
</protein>
<reference evidence="1 2" key="1">
    <citation type="journal article" date="2018" name="Sci. Rep.">
        <title>Genomic signatures of local adaptation to the degree of environmental predictability in rotifers.</title>
        <authorList>
            <person name="Franch-Gras L."/>
            <person name="Hahn C."/>
            <person name="Garcia-Roger E.M."/>
            <person name="Carmona M.J."/>
            <person name="Serra M."/>
            <person name="Gomez A."/>
        </authorList>
    </citation>
    <scope>NUCLEOTIDE SEQUENCE [LARGE SCALE GENOMIC DNA]</scope>
    <source>
        <strain evidence="1">HYR1</strain>
    </source>
</reference>
<gene>
    <name evidence="1" type="ORF">BpHYR1_012082</name>
</gene>
<dbReference type="Proteomes" id="UP000276133">
    <property type="component" value="Unassembled WGS sequence"/>
</dbReference>
<dbReference type="EMBL" id="REGN01000846">
    <property type="protein sequence ID" value="RNA38637.1"/>
    <property type="molecule type" value="Genomic_DNA"/>
</dbReference>
<comment type="caution">
    <text evidence="1">The sequence shown here is derived from an EMBL/GenBank/DDBJ whole genome shotgun (WGS) entry which is preliminary data.</text>
</comment>
<organism evidence="1 2">
    <name type="scientific">Brachionus plicatilis</name>
    <name type="common">Marine rotifer</name>
    <name type="synonym">Brachionus muelleri</name>
    <dbReference type="NCBI Taxonomy" id="10195"/>
    <lineage>
        <taxon>Eukaryota</taxon>
        <taxon>Metazoa</taxon>
        <taxon>Spiralia</taxon>
        <taxon>Gnathifera</taxon>
        <taxon>Rotifera</taxon>
        <taxon>Eurotatoria</taxon>
        <taxon>Monogononta</taxon>
        <taxon>Pseudotrocha</taxon>
        <taxon>Ploima</taxon>
        <taxon>Brachionidae</taxon>
        <taxon>Brachionus</taxon>
    </lineage>
</organism>